<reference evidence="2" key="1">
    <citation type="submission" date="2017-03" db="EMBL/GenBank/DDBJ databases">
        <title>Novel pathways for hydrocarbon cycling and metabolic interdependencies in hydrothermal sediment communities.</title>
        <authorList>
            <person name="Dombrowski N."/>
            <person name="Seitz K."/>
            <person name="Teske A."/>
            <person name="Baker B."/>
        </authorList>
    </citation>
    <scope>NUCLEOTIDE SEQUENCE [LARGE SCALE GENOMIC DNA]</scope>
</reference>
<dbReference type="EMBL" id="MZGJ01000039">
    <property type="protein sequence ID" value="OQX50272.1"/>
    <property type="molecule type" value="Genomic_DNA"/>
</dbReference>
<name>A0A1W9NW13_UNCC3</name>
<gene>
    <name evidence="1" type="ORF">B5M47_04010</name>
</gene>
<evidence type="ECO:0000313" key="1">
    <source>
        <dbReference type="EMBL" id="OQX50272.1"/>
    </source>
</evidence>
<accession>A0A1W9NW13</accession>
<comment type="caution">
    <text evidence="1">The sequence shown here is derived from an EMBL/GenBank/DDBJ whole genome shotgun (WGS) entry which is preliminary data.</text>
</comment>
<dbReference type="STRING" id="1968527.B5M47_04010"/>
<protein>
    <submittedName>
        <fullName evidence="1">Uncharacterized protein</fullName>
    </submittedName>
</protein>
<proteinExistence type="predicted"/>
<organism evidence="1 2">
    <name type="scientific">candidate division CPR3 bacterium 4484_211</name>
    <dbReference type="NCBI Taxonomy" id="1968527"/>
    <lineage>
        <taxon>Bacteria</taxon>
        <taxon>Bacteria division CPR3</taxon>
    </lineage>
</organism>
<dbReference type="Proteomes" id="UP000192520">
    <property type="component" value="Unassembled WGS sequence"/>
</dbReference>
<sequence>MAENIGEGEVKRKMKEIEEVWNSLEYDQRLAATAYVFQKICENARAGGTYRKLIYDRLGFGQDAYWVLLPEGRHISNEFVLPKEVENYELAR</sequence>
<evidence type="ECO:0000313" key="2">
    <source>
        <dbReference type="Proteomes" id="UP000192520"/>
    </source>
</evidence>
<dbReference type="AlphaFoldDB" id="A0A1W9NW13"/>